<dbReference type="EMBL" id="QSAZ01000010">
    <property type="protein sequence ID" value="RGW86452.1"/>
    <property type="molecule type" value="Genomic_DNA"/>
</dbReference>
<comment type="catalytic activity">
    <reaction evidence="1">
        <text>Release of any N-terminal amino acid, including proline, that is linked to proline, even from a dipeptide or tripeptide.</text>
        <dbReference type="EC" id="3.4.11.9"/>
    </reaction>
</comment>
<evidence type="ECO:0000313" key="18">
    <source>
        <dbReference type="Proteomes" id="UP000286220"/>
    </source>
</evidence>
<reference evidence="10" key="1">
    <citation type="submission" date="2015-05" db="EMBL/GenBank/DDBJ databases">
        <authorList>
            <person name="Wang D.B."/>
            <person name="Wang M."/>
        </authorList>
    </citation>
    <scope>NUCLEOTIDE SEQUENCE [LARGE SCALE GENOMIC DNA]</scope>
    <source>
        <strain evidence="10">T1-815</strain>
    </source>
</reference>
<evidence type="ECO:0000313" key="11">
    <source>
        <dbReference type="EMBL" id="CUO34415.1"/>
    </source>
</evidence>
<dbReference type="Pfam" id="PF05195">
    <property type="entry name" value="AMP_N"/>
    <property type="match status" value="1"/>
</dbReference>
<dbReference type="EC" id="3.4.11.9" evidence="4"/>
<dbReference type="Proteomes" id="UP000095384">
    <property type="component" value="Unassembled WGS sequence"/>
</dbReference>
<keyword evidence="5 8" id="KW-0479">Metal-binding</keyword>
<evidence type="ECO:0000256" key="5">
    <source>
        <dbReference type="ARBA" id="ARBA00022723"/>
    </source>
</evidence>
<dbReference type="InterPro" id="IPR036005">
    <property type="entry name" value="Creatinase/aminopeptidase-like"/>
</dbReference>
<dbReference type="PROSITE" id="PS00491">
    <property type="entry name" value="PROLINE_PEPTIDASE"/>
    <property type="match status" value="1"/>
</dbReference>
<evidence type="ECO:0000313" key="17">
    <source>
        <dbReference type="Proteomes" id="UP000283683"/>
    </source>
</evidence>
<dbReference type="AlphaFoldDB" id="A0A0M6WTP8"/>
<keyword evidence="10" id="KW-0031">Aminopeptidase</keyword>
<dbReference type="Proteomes" id="UP000324327">
    <property type="component" value="Unassembled WGS sequence"/>
</dbReference>
<dbReference type="EMBL" id="CYYW01000014">
    <property type="protein sequence ID" value="CUO34415.1"/>
    <property type="molecule type" value="Genomic_DNA"/>
</dbReference>
<dbReference type="InterPro" id="IPR052433">
    <property type="entry name" value="X-Pro_dipept-like"/>
</dbReference>
<sequence length="417" mass="47694">MDFESRRQRILDKMEDNSIAILYSGIEHHVSADEYDLFTAQANRNFFYLTGLRRDNMVLVLDKCVEPAKTMLFIEEADPTMERWYGRKVTMEEAEEISGIDEVEYIYELESTLDRIMTREDVYTAYFDTYRHQKVDLPDYNVVKANEFKTDYPGVAVKNLFPLVAEERMQKDEDEIELTKKAIALTKDGLCNVMANLKPGMKEYQAQADFEYIIRRGGAEWTAFPTIAGSGMNGTMLHYDTNRETMEDGTLVLLDLGARIDGYNSDITRTYPVNGRFTERQKQVYDIVLAANRKIVEAAKPGMTTKELNEVCKDVLADGLMKLGLIKNSVEISKYYMHGVSHHLGIDVHDVTVDSNSRLRPGAIISDEPGLYIDEWEIGIRIEDDVLITEDGAVCLSEDIIRTTEDIEAYMAEHKKN</sequence>
<reference evidence="17 18" key="3">
    <citation type="submission" date="2018-08" db="EMBL/GenBank/DDBJ databases">
        <title>A genome reference for cultivated species of the human gut microbiota.</title>
        <authorList>
            <person name="Zou Y."/>
            <person name="Xue W."/>
            <person name="Luo G."/>
        </authorList>
    </citation>
    <scope>NUCLEOTIDE SEQUENCE [LARGE SCALE GENOMIC DNA]</scope>
    <source>
        <strain evidence="12 17">AF06-19</strain>
        <strain evidence="13 18">AM42-17AT</strain>
    </source>
</reference>
<dbReference type="SUPFAM" id="SSF55920">
    <property type="entry name" value="Creatinase/aminopeptidase"/>
    <property type="match status" value="1"/>
</dbReference>
<dbReference type="RefSeq" id="WP_055062276.1">
    <property type="nucleotide sequence ID" value="NZ_CVRQ01000025.1"/>
</dbReference>
<evidence type="ECO:0000256" key="6">
    <source>
        <dbReference type="ARBA" id="ARBA00022801"/>
    </source>
</evidence>
<dbReference type="GO" id="GO:0030145">
    <property type="term" value="F:manganese ion binding"/>
    <property type="evidence" value="ECO:0007669"/>
    <property type="project" value="InterPro"/>
</dbReference>
<reference evidence="14 19" key="5">
    <citation type="submission" date="2019-09" db="EMBL/GenBank/DDBJ databases">
        <title>Strain-level analysis of Eubacterium rectale using genomes from metagenomes.</title>
        <authorList>
            <person name="Karcher N."/>
            <person name="Segata N."/>
        </authorList>
    </citation>
    <scope>NUCLEOTIDE SEQUENCE [LARGE SCALE GENOMIC DNA]</scope>
    <source>
        <strain evidence="14 19">T3WBe13</strain>
    </source>
</reference>
<evidence type="ECO:0000313" key="14">
    <source>
        <dbReference type="EMBL" id="TYL61212.1"/>
    </source>
</evidence>
<reference evidence="14 19" key="4">
    <citation type="submission" date="2019-08" db="EMBL/GenBank/DDBJ databases">
        <authorList>
            <person name="Duncan S."/>
            <person name="Walker A."/>
        </authorList>
    </citation>
    <scope>NUCLEOTIDE SEQUENCE [LARGE SCALE GENOMIC DNA]</scope>
    <source>
        <strain evidence="14 19">T3WBe13</strain>
    </source>
</reference>
<keyword evidence="15" id="KW-1185">Reference proteome</keyword>
<dbReference type="EMBL" id="CVRQ01000025">
    <property type="protein sequence ID" value="CRL40177.1"/>
    <property type="molecule type" value="Genomic_DNA"/>
</dbReference>
<dbReference type="EMBL" id="VSTF01000002">
    <property type="protein sequence ID" value="TYL61212.1"/>
    <property type="molecule type" value="Genomic_DNA"/>
</dbReference>
<evidence type="ECO:0000256" key="7">
    <source>
        <dbReference type="ARBA" id="ARBA00023211"/>
    </source>
</evidence>
<evidence type="ECO:0000313" key="16">
    <source>
        <dbReference type="Proteomes" id="UP000095384"/>
    </source>
</evidence>
<evidence type="ECO:0000313" key="15">
    <source>
        <dbReference type="Proteomes" id="UP000049472"/>
    </source>
</evidence>
<protein>
    <recommendedName>
        <fullName evidence="4">Xaa-Pro aminopeptidase</fullName>
        <ecNumber evidence="4">3.4.11.9</ecNumber>
    </recommendedName>
</protein>
<evidence type="ECO:0000256" key="3">
    <source>
        <dbReference type="ARBA" id="ARBA00008766"/>
    </source>
</evidence>
<dbReference type="InterPro" id="IPR007865">
    <property type="entry name" value="Aminopep_P_N"/>
</dbReference>
<feature type="domain" description="Aminopeptidase P N-terminal" evidence="9">
    <location>
        <begin position="1"/>
        <end position="133"/>
    </location>
</feature>
<dbReference type="Proteomes" id="UP000049472">
    <property type="component" value="Unassembled WGS sequence"/>
</dbReference>
<dbReference type="SMART" id="SM01011">
    <property type="entry name" value="AMP_N"/>
    <property type="match status" value="1"/>
</dbReference>
<dbReference type="EMBL" id="QSFZ01000002">
    <property type="protein sequence ID" value="RHA93806.1"/>
    <property type="molecule type" value="Genomic_DNA"/>
</dbReference>
<proteinExistence type="inferred from homology"/>
<reference evidence="15" key="2">
    <citation type="submission" date="2015-05" db="EMBL/GenBank/DDBJ databases">
        <authorList>
            <consortium name="Pathogen Informatics"/>
        </authorList>
    </citation>
    <scope>NUCLEOTIDE SEQUENCE [LARGE SCALE GENOMIC DNA]</scope>
    <source>
        <strain evidence="11 16">2789STDY5608860</strain>
        <strain evidence="15">T1-815</strain>
    </source>
</reference>
<dbReference type="SUPFAM" id="SSF53092">
    <property type="entry name" value="Creatinase/prolidase N-terminal domain"/>
    <property type="match status" value="1"/>
</dbReference>
<comment type="similarity">
    <text evidence="3 8">Belongs to the peptidase M24B family.</text>
</comment>
<dbReference type="Pfam" id="PF00557">
    <property type="entry name" value="Peptidase_M24"/>
    <property type="match status" value="1"/>
</dbReference>
<comment type="cofactor">
    <cofactor evidence="2">
        <name>Mn(2+)</name>
        <dbReference type="ChEBI" id="CHEBI:29035"/>
    </cofactor>
</comment>
<dbReference type="InterPro" id="IPR029149">
    <property type="entry name" value="Creatin/AminoP/Spt16_N"/>
</dbReference>
<keyword evidence="6 11" id="KW-0378">Hydrolase</keyword>
<evidence type="ECO:0000259" key="9">
    <source>
        <dbReference type="SMART" id="SM01011"/>
    </source>
</evidence>
<dbReference type="InterPro" id="IPR000994">
    <property type="entry name" value="Pept_M24"/>
</dbReference>
<evidence type="ECO:0000313" key="13">
    <source>
        <dbReference type="EMBL" id="RHA93806.1"/>
    </source>
</evidence>
<name>A0A0M6WTP8_9FIRM</name>
<evidence type="ECO:0000256" key="2">
    <source>
        <dbReference type="ARBA" id="ARBA00001936"/>
    </source>
</evidence>
<gene>
    <name evidence="11" type="primary">pepP</name>
    <name evidence="13" type="ORF">DW912_01945</name>
    <name evidence="12" type="ORF">DWV45_10805</name>
    <name evidence="11" type="ORF">ERS852417_02098</name>
    <name evidence="14" type="ORF">FYL31_02730</name>
    <name evidence="10" type="ORF">T1815_22651</name>
</gene>
<evidence type="ECO:0000256" key="4">
    <source>
        <dbReference type="ARBA" id="ARBA00012574"/>
    </source>
</evidence>
<dbReference type="InterPro" id="IPR001131">
    <property type="entry name" value="Peptidase_M24B_aminopep-P_CS"/>
</dbReference>
<evidence type="ECO:0000313" key="12">
    <source>
        <dbReference type="EMBL" id="RGW86452.1"/>
    </source>
</evidence>
<dbReference type="Proteomes" id="UP000283683">
    <property type="component" value="Unassembled WGS sequence"/>
</dbReference>
<dbReference type="GO" id="GO:0070006">
    <property type="term" value="F:metalloaminopeptidase activity"/>
    <property type="evidence" value="ECO:0007669"/>
    <property type="project" value="InterPro"/>
</dbReference>
<dbReference type="PANTHER" id="PTHR43226">
    <property type="entry name" value="XAA-PRO AMINOPEPTIDASE 3"/>
    <property type="match status" value="1"/>
</dbReference>
<evidence type="ECO:0000256" key="1">
    <source>
        <dbReference type="ARBA" id="ARBA00001424"/>
    </source>
</evidence>
<dbReference type="Gene3D" id="3.40.350.10">
    <property type="entry name" value="Creatinase/prolidase N-terminal domain"/>
    <property type="match status" value="1"/>
</dbReference>
<keyword evidence="10" id="KW-0645">Protease</keyword>
<evidence type="ECO:0000313" key="10">
    <source>
        <dbReference type="EMBL" id="CRL40177.1"/>
    </source>
</evidence>
<accession>A0A0M6WTP8</accession>
<dbReference type="GO" id="GO:0005829">
    <property type="term" value="C:cytosol"/>
    <property type="evidence" value="ECO:0007669"/>
    <property type="project" value="TreeGrafter"/>
</dbReference>
<dbReference type="GO" id="GO:0006508">
    <property type="term" value="P:proteolysis"/>
    <property type="evidence" value="ECO:0007669"/>
    <property type="project" value="TreeGrafter"/>
</dbReference>
<organism evidence="10 15">
    <name type="scientific">Agathobacter rectalis</name>
    <dbReference type="NCBI Taxonomy" id="39491"/>
    <lineage>
        <taxon>Bacteria</taxon>
        <taxon>Bacillati</taxon>
        <taxon>Bacillota</taxon>
        <taxon>Clostridia</taxon>
        <taxon>Lachnospirales</taxon>
        <taxon>Lachnospiraceae</taxon>
        <taxon>Agathobacter</taxon>
    </lineage>
</organism>
<evidence type="ECO:0000256" key="8">
    <source>
        <dbReference type="RuleBase" id="RU000590"/>
    </source>
</evidence>
<dbReference type="Proteomes" id="UP000286220">
    <property type="component" value="Unassembled WGS sequence"/>
</dbReference>
<dbReference type="Gene3D" id="3.90.230.10">
    <property type="entry name" value="Creatinase/methionine aminopeptidase superfamily"/>
    <property type="match status" value="1"/>
</dbReference>
<keyword evidence="7" id="KW-0464">Manganese</keyword>
<evidence type="ECO:0000313" key="19">
    <source>
        <dbReference type="Proteomes" id="UP000324327"/>
    </source>
</evidence>
<dbReference type="PANTHER" id="PTHR43226:SF4">
    <property type="entry name" value="XAA-PRO AMINOPEPTIDASE 3"/>
    <property type="match status" value="1"/>
</dbReference>